<dbReference type="InterPro" id="IPR001962">
    <property type="entry name" value="Asn_synthase"/>
</dbReference>
<dbReference type="EMBL" id="JAVREP010000007">
    <property type="protein sequence ID" value="MDT0329197.1"/>
    <property type="molecule type" value="Genomic_DNA"/>
</dbReference>
<organism evidence="7 8">
    <name type="scientific">Nocardiopsis lambiniae</name>
    <dbReference type="NCBI Taxonomy" id="3075539"/>
    <lineage>
        <taxon>Bacteria</taxon>
        <taxon>Bacillati</taxon>
        <taxon>Actinomycetota</taxon>
        <taxon>Actinomycetes</taxon>
        <taxon>Streptosporangiales</taxon>
        <taxon>Nocardiopsidaceae</taxon>
        <taxon>Nocardiopsis</taxon>
    </lineage>
</organism>
<dbReference type="InterPro" id="IPR029055">
    <property type="entry name" value="Ntn_hydrolases_N"/>
</dbReference>
<dbReference type="EC" id="6.3.5.4" evidence="3"/>
<dbReference type="PANTHER" id="PTHR43284">
    <property type="entry name" value="ASPARAGINE SYNTHETASE (GLUTAMINE-HYDROLYZING)"/>
    <property type="match status" value="1"/>
</dbReference>
<evidence type="ECO:0000256" key="4">
    <source>
        <dbReference type="ARBA" id="ARBA00022888"/>
    </source>
</evidence>
<dbReference type="RefSeq" id="WP_311511861.1">
    <property type="nucleotide sequence ID" value="NZ_JAVREP010000007.1"/>
</dbReference>
<evidence type="ECO:0000256" key="2">
    <source>
        <dbReference type="ARBA" id="ARBA00005752"/>
    </source>
</evidence>
<name>A0ABU2M9A3_9ACTN</name>
<sequence length="569" mass="61418">MGWFGGVVTAAVSSAPRPMAPTWSEVIPCGELWRVGPGAGPTVTVTRSGPLMGAVLGSHTVSADDLRGWLRGAWRTGPSSWAGMYAVVVAHRGGATVFADPVHALPLYFCEVEGSVVWASSSRALAGLTDTGVDLAWLSGLLMDPAGPHFAERSAFQQVHAVPPGHSLDMRYGGRTVVDRWWSPPRTRPRAETVPRFGRALEGAVEVRFAQAERLSCDLSGGLDSTSLCLLAEQRATGSRRLTAWTVHPASRDHGGDLDHAREAARGRLGMRHELLALGETELPYSGLEQIPPTDEPAPSTVTCARHILAYERIRTAGNTLHMTGDGGDALLMQSPELALRPAVRGRVIRTLRDLHGWAKLDRRSPAGLLRQSARGGNRFSCRWLTPKAQAMTALGGGRGVLDLLRSDAELLTLRGIGRTAHADAQFAEAFGVRLEAPFLDRSVVEAALAFRVTDRGSPWSYKPQLAEAMRDVLPEAITRRRTKGGTDADHHLGLRAHLPEVSVLLDGWLAGHGLIDPQELRRELHMAALGRDSPWGLLEPVISAEVWGRAVEASPPAAWTRSRARKEA</sequence>
<reference evidence="8" key="1">
    <citation type="submission" date="2023-07" db="EMBL/GenBank/DDBJ databases">
        <title>30 novel species of actinomycetes from the DSMZ collection.</title>
        <authorList>
            <person name="Nouioui I."/>
        </authorList>
    </citation>
    <scope>NUCLEOTIDE SEQUENCE [LARGE SCALE GENOMIC DNA]</scope>
    <source>
        <strain evidence="8">DSM 44743</strain>
    </source>
</reference>
<dbReference type="Gene3D" id="3.40.50.620">
    <property type="entry name" value="HUPs"/>
    <property type="match status" value="1"/>
</dbReference>
<comment type="pathway">
    <text evidence="1">Amino-acid biosynthesis; L-asparagine biosynthesis; L-asparagine from L-aspartate (L-Gln route): step 1/1.</text>
</comment>
<evidence type="ECO:0000313" key="7">
    <source>
        <dbReference type="EMBL" id="MDT0329197.1"/>
    </source>
</evidence>
<evidence type="ECO:0000259" key="6">
    <source>
        <dbReference type="Pfam" id="PF00733"/>
    </source>
</evidence>
<keyword evidence="8" id="KW-1185">Reference proteome</keyword>
<dbReference type="InterPro" id="IPR014729">
    <property type="entry name" value="Rossmann-like_a/b/a_fold"/>
</dbReference>
<dbReference type="PANTHER" id="PTHR43284:SF1">
    <property type="entry name" value="ASPARAGINE SYNTHETASE"/>
    <property type="match status" value="1"/>
</dbReference>
<evidence type="ECO:0000256" key="1">
    <source>
        <dbReference type="ARBA" id="ARBA00005187"/>
    </source>
</evidence>
<comment type="caution">
    <text evidence="7">The sequence shown here is derived from an EMBL/GenBank/DDBJ whole genome shotgun (WGS) entry which is preliminary data.</text>
</comment>
<accession>A0ABU2M9A3</accession>
<gene>
    <name evidence="7" type="ORF">RM479_12310</name>
</gene>
<keyword evidence="4" id="KW-0061">Asparagine biosynthesis</keyword>
<dbReference type="NCBIfam" id="NF033561">
    <property type="entry name" value="macrolact_Ik_Al"/>
    <property type="match status" value="1"/>
</dbReference>
<dbReference type="Proteomes" id="UP001183390">
    <property type="component" value="Unassembled WGS sequence"/>
</dbReference>
<comment type="similarity">
    <text evidence="2">Belongs to the asparagine synthetase family.</text>
</comment>
<dbReference type="Pfam" id="PF00733">
    <property type="entry name" value="Asn_synthase"/>
    <property type="match status" value="1"/>
</dbReference>
<keyword evidence="4" id="KW-0028">Amino-acid biosynthesis</keyword>
<evidence type="ECO:0000313" key="8">
    <source>
        <dbReference type="Proteomes" id="UP001183390"/>
    </source>
</evidence>
<comment type="catalytic activity">
    <reaction evidence="5">
        <text>L-aspartate + L-glutamine + ATP + H2O = L-asparagine + L-glutamate + AMP + diphosphate + H(+)</text>
        <dbReference type="Rhea" id="RHEA:12228"/>
        <dbReference type="ChEBI" id="CHEBI:15377"/>
        <dbReference type="ChEBI" id="CHEBI:15378"/>
        <dbReference type="ChEBI" id="CHEBI:29985"/>
        <dbReference type="ChEBI" id="CHEBI:29991"/>
        <dbReference type="ChEBI" id="CHEBI:30616"/>
        <dbReference type="ChEBI" id="CHEBI:33019"/>
        <dbReference type="ChEBI" id="CHEBI:58048"/>
        <dbReference type="ChEBI" id="CHEBI:58359"/>
        <dbReference type="ChEBI" id="CHEBI:456215"/>
        <dbReference type="EC" id="6.3.5.4"/>
    </reaction>
</comment>
<dbReference type="InterPro" id="IPR006426">
    <property type="entry name" value="Asn_synth_AEB"/>
</dbReference>
<dbReference type="SUPFAM" id="SSF56235">
    <property type="entry name" value="N-terminal nucleophile aminohydrolases (Ntn hydrolases)"/>
    <property type="match status" value="1"/>
</dbReference>
<evidence type="ECO:0000256" key="5">
    <source>
        <dbReference type="ARBA" id="ARBA00048741"/>
    </source>
</evidence>
<dbReference type="InterPro" id="IPR051786">
    <property type="entry name" value="ASN_synthetase/amidase"/>
</dbReference>
<evidence type="ECO:0000256" key="3">
    <source>
        <dbReference type="ARBA" id="ARBA00012737"/>
    </source>
</evidence>
<protein>
    <recommendedName>
        <fullName evidence="3">asparagine synthase (glutamine-hydrolyzing)</fullName>
        <ecNumber evidence="3">6.3.5.4</ecNumber>
    </recommendedName>
</protein>
<dbReference type="Gene3D" id="3.60.20.10">
    <property type="entry name" value="Glutamine Phosphoribosylpyrophosphate, subunit 1, domain 1"/>
    <property type="match status" value="1"/>
</dbReference>
<dbReference type="PIRSF" id="PIRSF001589">
    <property type="entry name" value="Asn_synthetase_glu-h"/>
    <property type="match status" value="1"/>
</dbReference>
<feature type="domain" description="Asparagine synthetase" evidence="6">
    <location>
        <begin position="199"/>
        <end position="548"/>
    </location>
</feature>
<dbReference type="SUPFAM" id="SSF52402">
    <property type="entry name" value="Adenine nucleotide alpha hydrolases-like"/>
    <property type="match status" value="1"/>
</dbReference>
<proteinExistence type="inferred from homology"/>